<accession>A0A0E0AUS9</accession>
<dbReference type="AlphaFoldDB" id="A0A0E0AUS9"/>
<dbReference type="HOGENOM" id="CLU_017689_0_0_1"/>
<dbReference type="Proteomes" id="UP000026961">
    <property type="component" value="Chromosome 8"/>
</dbReference>
<organism evidence="1">
    <name type="scientific">Oryza glumipatula</name>
    <dbReference type="NCBI Taxonomy" id="40148"/>
    <lineage>
        <taxon>Eukaryota</taxon>
        <taxon>Viridiplantae</taxon>
        <taxon>Streptophyta</taxon>
        <taxon>Embryophyta</taxon>
        <taxon>Tracheophyta</taxon>
        <taxon>Spermatophyta</taxon>
        <taxon>Magnoliopsida</taxon>
        <taxon>Liliopsida</taxon>
        <taxon>Poales</taxon>
        <taxon>Poaceae</taxon>
        <taxon>BOP clade</taxon>
        <taxon>Oryzoideae</taxon>
        <taxon>Oryzeae</taxon>
        <taxon>Oryzinae</taxon>
        <taxon>Oryza</taxon>
    </lineage>
</organism>
<reference evidence="1" key="2">
    <citation type="submission" date="2018-05" db="EMBL/GenBank/DDBJ databases">
        <title>OgluRS3 (Oryza glumaepatula Reference Sequence Version 3).</title>
        <authorList>
            <person name="Zhang J."/>
            <person name="Kudrna D."/>
            <person name="Lee S."/>
            <person name="Talag J."/>
            <person name="Welchert J."/>
            <person name="Wing R.A."/>
        </authorList>
    </citation>
    <scope>NUCLEOTIDE SEQUENCE [LARGE SCALE GENOMIC DNA]</scope>
</reference>
<dbReference type="Gramene" id="OGLUM08G13810.1">
    <property type="protein sequence ID" value="OGLUM08G13810.1"/>
    <property type="gene ID" value="OGLUM08G13810"/>
</dbReference>
<evidence type="ECO:0000313" key="1">
    <source>
        <dbReference type="EnsemblPlants" id="OGLUM08G13810.1"/>
    </source>
</evidence>
<proteinExistence type="predicted"/>
<protein>
    <submittedName>
        <fullName evidence="1">Uncharacterized protein</fullName>
    </submittedName>
</protein>
<evidence type="ECO:0000313" key="2">
    <source>
        <dbReference type="Proteomes" id="UP000026961"/>
    </source>
</evidence>
<name>A0A0E0AUS9_9ORYZ</name>
<keyword evidence="2" id="KW-1185">Reference proteome</keyword>
<reference evidence="1" key="1">
    <citation type="submission" date="2015-04" db="UniProtKB">
        <authorList>
            <consortium name="EnsemblPlants"/>
        </authorList>
    </citation>
    <scope>IDENTIFICATION</scope>
</reference>
<sequence>MDEALDRLLEKFELMEAKRRQEEKIDKLLEMFELREKRERESMLEISAIIRATTAVFKSPSSPSTPASPLVPARCSTECLNNNITWVDTNSSHNGEMPAPMVALELGDSKDKDPATYIVTKDLPMVTPTRCSLICSSSDVKPDLIVNVVLASSRELVLADDATDTINIGTPGCSNEMHAKCLTLGLDIKGDPNQAMLTFQTMMGISKVVPSSVQPVENFLSGTVNDIKLGTPMLNTCLPKCPNSDNKLLMEHTERNPWPPPWSAGVTRRWEEWHVPWSAFNSLQARVYLLSPWPPLIQEQWDWVNHKSCTINGTSSLQKHTSGLEQIIVLRKQQAGGLSDQLVSKERSVIPETINHKALGNLVSLDMAMFWWSDTVYSEQNRHTISRIEMAFSVRELDSGRGSHTPNISEVGVEYGLMWNLLEVIRNANQWSVFMGGRWTDIVESLSLFVDVWRFVLYASNFCWYLCCTLQSKIKVDKLSQEPNETSYSDTSIPEKNTHVLKYLACTQVHGQSVQDRE</sequence>
<dbReference type="EnsemblPlants" id="OGLUM08G13810.1">
    <property type="protein sequence ID" value="OGLUM08G13810.1"/>
    <property type="gene ID" value="OGLUM08G13810"/>
</dbReference>